<reference evidence="2" key="1">
    <citation type="submission" date="2021-02" db="EMBL/GenBank/DDBJ databases">
        <title>Psilocybe cubensis genome.</title>
        <authorList>
            <person name="Mckernan K.J."/>
            <person name="Crawford S."/>
            <person name="Trippe A."/>
            <person name="Kane L.T."/>
            <person name="Mclaughlin S."/>
        </authorList>
    </citation>
    <scope>NUCLEOTIDE SEQUENCE [LARGE SCALE GENOMIC DNA]</scope>
    <source>
        <strain evidence="2">MGC-MH-2018</strain>
    </source>
</reference>
<dbReference type="AlphaFoldDB" id="A0A8H7Y3D7"/>
<feature type="compositionally biased region" description="Polar residues" evidence="1">
    <location>
        <begin position="307"/>
        <end position="325"/>
    </location>
</feature>
<dbReference type="SUPFAM" id="SSF57959">
    <property type="entry name" value="Leucine zipper domain"/>
    <property type="match status" value="1"/>
</dbReference>
<proteinExistence type="predicted"/>
<feature type="region of interest" description="Disordered" evidence="1">
    <location>
        <begin position="141"/>
        <end position="165"/>
    </location>
</feature>
<feature type="compositionally biased region" description="Low complexity" evidence="1">
    <location>
        <begin position="95"/>
        <end position="112"/>
    </location>
</feature>
<protein>
    <recommendedName>
        <fullName evidence="3">BZIP domain-containing protein</fullName>
    </recommendedName>
</protein>
<feature type="compositionally biased region" description="Polar residues" evidence="1">
    <location>
        <begin position="196"/>
        <end position="222"/>
    </location>
</feature>
<dbReference type="OrthoDB" id="2552152at2759"/>
<dbReference type="Gene3D" id="1.20.5.170">
    <property type="match status" value="1"/>
</dbReference>
<name>A0A8H7Y3D7_PSICU</name>
<sequence>MSSKRGRKRNDNLPPNRARDVQRAFRARRAAHLQALEQRVSELEEENGCLRQALNLPPSNRIPLGKGPTGKDKAKNYDTGSAGGSQSLGFHSSRESSSPESPRSRGSSQSPSTMTVSMSGSSRPMTVIEPNSWSDSMLLNDHQQHHQQHQHSDVAGPSDSGYHIASVSAPLPLKALQYPYNGATNSNGFQPAPRPLSSNLYTGSPSNYSHSSDRPITNNYGSQNFNVRTEIREEPRQQYNYAQSFPSHDPNMHSQTPPPPNITSQPHSHHNTNNPRDSPLPYPHRRSLTDPQGFSIGQGFPHLPNPAQLQHTSRTPDYLRQQDNIHLTAPSRSGPYGPDGRLNPVP</sequence>
<gene>
    <name evidence="2" type="ORF">JR316_004832</name>
</gene>
<feature type="compositionally biased region" description="Polar residues" evidence="1">
    <location>
        <begin position="113"/>
        <end position="129"/>
    </location>
</feature>
<dbReference type="EMBL" id="JAFIQS010000004">
    <property type="protein sequence ID" value="KAG5170443.1"/>
    <property type="molecule type" value="Genomic_DNA"/>
</dbReference>
<accession>A0A8H7Y3D7</accession>
<feature type="region of interest" description="Disordered" evidence="1">
    <location>
        <begin position="186"/>
        <end position="222"/>
    </location>
</feature>
<feature type="region of interest" description="Disordered" evidence="1">
    <location>
        <begin position="242"/>
        <end position="346"/>
    </location>
</feature>
<organism evidence="2">
    <name type="scientific">Psilocybe cubensis</name>
    <name type="common">Psychedelic mushroom</name>
    <name type="synonym">Stropharia cubensis</name>
    <dbReference type="NCBI Taxonomy" id="181762"/>
    <lineage>
        <taxon>Eukaryota</taxon>
        <taxon>Fungi</taxon>
        <taxon>Dikarya</taxon>
        <taxon>Basidiomycota</taxon>
        <taxon>Agaricomycotina</taxon>
        <taxon>Agaricomycetes</taxon>
        <taxon>Agaricomycetidae</taxon>
        <taxon>Agaricales</taxon>
        <taxon>Agaricineae</taxon>
        <taxon>Strophariaceae</taxon>
        <taxon>Psilocybe</taxon>
    </lineage>
</organism>
<dbReference type="InterPro" id="IPR046347">
    <property type="entry name" value="bZIP_sf"/>
</dbReference>
<feature type="region of interest" description="Disordered" evidence="1">
    <location>
        <begin position="1"/>
        <end position="26"/>
    </location>
</feature>
<evidence type="ECO:0000313" key="2">
    <source>
        <dbReference type="EMBL" id="KAG5170443.1"/>
    </source>
</evidence>
<evidence type="ECO:0000256" key="1">
    <source>
        <dbReference type="SAM" id="MobiDB-lite"/>
    </source>
</evidence>
<evidence type="ECO:0008006" key="3">
    <source>
        <dbReference type="Google" id="ProtNLM"/>
    </source>
</evidence>
<dbReference type="GO" id="GO:0003700">
    <property type="term" value="F:DNA-binding transcription factor activity"/>
    <property type="evidence" value="ECO:0007669"/>
    <property type="project" value="InterPro"/>
</dbReference>
<comment type="caution">
    <text evidence="2">The sequence shown here is derived from an EMBL/GenBank/DDBJ whole genome shotgun (WGS) entry which is preliminary data.</text>
</comment>
<feature type="compositionally biased region" description="Polar residues" evidence="1">
    <location>
        <begin position="262"/>
        <end position="276"/>
    </location>
</feature>
<feature type="region of interest" description="Disordered" evidence="1">
    <location>
        <begin position="51"/>
        <end position="129"/>
    </location>
</feature>